<gene>
    <name evidence="2" type="ORF">CF165_09990</name>
</gene>
<reference evidence="3" key="1">
    <citation type="submission" date="2017-07" db="EMBL/GenBank/DDBJ databases">
        <title>Comparative genome mining reveals phylogenetic distribution patterns of secondary metabolites in Amycolatopsis.</title>
        <authorList>
            <person name="Adamek M."/>
            <person name="Alanjary M."/>
            <person name="Sales-Ortells H."/>
            <person name="Goodfellow M."/>
            <person name="Bull A.T."/>
            <person name="Kalinowski J."/>
            <person name="Ziemert N."/>
        </authorList>
    </citation>
    <scope>NUCLEOTIDE SEQUENCE [LARGE SCALE GENOMIC DNA]</scope>
    <source>
        <strain evidence="3">H5</strain>
    </source>
</reference>
<keyword evidence="2" id="KW-0808">Transferase</keyword>
<evidence type="ECO:0000259" key="1">
    <source>
        <dbReference type="Pfam" id="PF06722"/>
    </source>
</evidence>
<name>A0A229TEZ8_9PSEU</name>
<dbReference type="Proteomes" id="UP000215199">
    <property type="component" value="Unassembled WGS sequence"/>
</dbReference>
<dbReference type="OrthoDB" id="764352at2"/>
<dbReference type="GO" id="GO:0008194">
    <property type="term" value="F:UDP-glycosyltransferase activity"/>
    <property type="evidence" value="ECO:0007669"/>
    <property type="project" value="InterPro"/>
</dbReference>
<dbReference type="Pfam" id="PF06722">
    <property type="entry name" value="EryCIII-like_C"/>
    <property type="match status" value="1"/>
</dbReference>
<proteinExistence type="predicted"/>
<dbReference type="InterPro" id="IPR050426">
    <property type="entry name" value="Glycosyltransferase_28"/>
</dbReference>
<evidence type="ECO:0000313" key="3">
    <source>
        <dbReference type="Proteomes" id="UP000215199"/>
    </source>
</evidence>
<feature type="domain" description="Erythromycin biosynthesis protein CIII-like C-terminal" evidence="1">
    <location>
        <begin position="259"/>
        <end position="365"/>
    </location>
</feature>
<sequence>MARFLFVVPPLVGHVNPAVGVAAELTARGHEVAWAGHDELLWQLAGPAALVFSCAVPPDLPARPGGLKGPAALKFLWEDFLVPLGDAMAPGVAAALDAFQPHVVVADQQALAGGLLAEAAGLPWVTSATTSAELVDPLAGMPKVADWVDELVAGLRARIAGGRGEADPRFSPHGVLAFTTRELLGAAELPPRVRLVGPALGPRPSTTDFPWEWLDPLRPTVLVSLGTANTGAGTEFLAATVEAFAGLPARAVIADPDGVLGDVPPNVLVRPRVPQLPLLARVDAVLCHAGHNTVCETLWHGLPLVVAPIRDDQPIVAAQVVAAGAGVRLRFGRADAPRIAAAVEQVLTEPAYRRAAETVAASFHAAGGSAAAAGYLEQLALENLAYL</sequence>
<dbReference type="GO" id="GO:0016758">
    <property type="term" value="F:hexosyltransferase activity"/>
    <property type="evidence" value="ECO:0007669"/>
    <property type="project" value="UniProtKB-ARBA"/>
</dbReference>
<dbReference type="Gene3D" id="3.40.50.2000">
    <property type="entry name" value="Glycogen Phosphorylase B"/>
    <property type="match status" value="2"/>
</dbReference>
<accession>A0A229TEZ8</accession>
<dbReference type="RefSeq" id="WP_093947140.1">
    <property type="nucleotide sequence ID" value="NZ_NMUL01000007.1"/>
</dbReference>
<protein>
    <submittedName>
        <fullName evidence="2">Glycosyl transferase</fullName>
    </submittedName>
</protein>
<dbReference type="EMBL" id="NMUL01000007">
    <property type="protein sequence ID" value="OXM69817.1"/>
    <property type="molecule type" value="Genomic_DNA"/>
</dbReference>
<dbReference type="AlphaFoldDB" id="A0A229TEZ8"/>
<evidence type="ECO:0000313" key="2">
    <source>
        <dbReference type="EMBL" id="OXM69817.1"/>
    </source>
</evidence>
<dbReference type="SUPFAM" id="SSF53756">
    <property type="entry name" value="UDP-Glycosyltransferase/glycogen phosphorylase"/>
    <property type="match status" value="1"/>
</dbReference>
<comment type="caution">
    <text evidence="2">The sequence shown here is derived from an EMBL/GenBank/DDBJ whole genome shotgun (WGS) entry which is preliminary data.</text>
</comment>
<keyword evidence="3" id="KW-1185">Reference proteome</keyword>
<dbReference type="InterPro" id="IPR002213">
    <property type="entry name" value="UDP_glucos_trans"/>
</dbReference>
<organism evidence="2 3">
    <name type="scientific">Amycolatopsis vastitatis</name>
    <dbReference type="NCBI Taxonomy" id="1905142"/>
    <lineage>
        <taxon>Bacteria</taxon>
        <taxon>Bacillati</taxon>
        <taxon>Actinomycetota</taxon>
        <taxon>Actinomycetes</taxon>
        <taxon>Pseudonocardiales</taxon>
        <taxon>Pseudonocardiaceae</taxon>
        <taxon>Amycolatopsis</taxon>
    </lineage>
</organism>
<dbReference type="PANTHER" id="PTHR48050">
    <property type="entry name" value="STEROL 3-BETA-GLUCOSYLTRANSFERASE"/>
    <property type="match status" value="1"/>
</dbReference>
<dbReference type="PANTHER" id="PTHR48050:SF13">
    <property type="entry name" value="STEROL 3-BETA-GLUCOSYLTRANSFERASE UGT80A2"/>
    <property type="match status" value="1"/>
</dbReference>
<dbReference type="GO" id="GO:0017000">
    <property type="term" value="P:antibiotic biosynthetic process"/>
    <property type="evidence" value="ECO:0007669"/>
    <property type="project" value="UniProtKB-ARBA"/>
</dbReference>
<dbReference type="InterPro" id="IPR010610">
    <property type="entry name" value="EryCIII-like_C"/>
</dbReference>
<dbReference type="CDD" id="cd03784">
    <property type="entry name" value="GT1_Gtf-like"/>
    <property type="match status" value="1"/>
</dbReference>